<evidence type="ECO:0000313" key="2">
    <source>
        <dbReference type="Proteomes" id="UP000422232"/>
    </source>
</evidence>
<dbReference type="AlphaFoldDB" id="A0A9Q6LV09"/>
<accession>A0A9Q6LV09</accession>
<proteinExistence type="predicted"/>
<protein>
    <submittedName>
        <fullName evidence="1">Uncharacterized protein</fullName>
    </submittedName>
</protein>
<organism evidence="1 2">
    <name type="scientific">Piscirickettsia salmonis</name>
    <dbReference type="NCBI Taxonomy" id="1238"/>
    <lineage>
        <taxon>Bacteria</taxon>
        <taxon>Pseudomonadati</taxon>
        <taxon>Pseudomonadota</taxon>
        <taxon>Gammaproteobacteria</taxon>
        <taxon>Thiotrichales</taxon>
        <taxon>Piscirickettsiaceae</taxon>
        <taxon>Piscirickettsia</taxon>
    </lineage>
</organism>
<gene>
    <name evidence="1" type="ORF">Psal009_03033</name>
</gene>
<evidence type="ECO:0000313" key="1">
    <source>
        <dbReference type="EMBL" id="QGO07096.1"/>
    </source>
</evidence>
<name>A0A9Q6LV09_PISSA</name>
<dbReference type="EMBL" id="CP038908">
    <property type="protein sequence ID" value="QGO07096.1"/>
    <property type="molecule type" value="Genomic_DNA"/>
</dbReference>
<sequence>MPSKNKTAFTREEAEKFVKRYKDEVNYADPEVL</sequence>
<dbReference type="Proteomes" id="UP000422232">
    <property type="component" value="Chromosome"/>
</dbReference>
<reference evidence="1 2" key="1">
    <citation type="submission" date="2019-04" db="EMBL/GenBank/DDBJ databases">
        <title>Complete genome sequencing of Piscirickettsia salmonis strain Psal-009.</title>
        <authorList>
            <person name="Schober I."/>
            <person name="Bunk B."/>
            <person name="Sproer C."/>
            <person name="Carril G.P."/>
            <person name="Riedel T."/>
            <person name="Flores-Herrera P.A."/>
            <person name="Nourdin-Galindo G."/>
            <person name="Marshall S.H."/>
            <person name="Overmann J."/>
        </authorList>
    </citation>
    <scope>NUCLEOTIDE SEQUENCE [LARGE SCALE GENOMIC DNA]</scope>
    <source>
        <strain evidence="1 2">Psal-009</strain>
    </source>
</reference>
<keyword evidence="2" id="KW-1185">Reference proteome</keyword>